<protein>
    <submittedName>
        <fullName evidence="1">Uncharacterized protein</fullName>
    </submittedName>
</protein>
<dbReference type="Proteomes" id="UP000243524">
    <property type="component" value="Unassembled WGS sequence"/>
</dbReference>
<name>A0A2I0QTD2_9BACI</name>
<dbReference type="AlphaFoldDB" id="A0A2I0QTD2"/>
<dbReference type="EMBL" id="PJNH01000002">
    <property type="protein sequence ID" value="PKR77569.1"/>
    <property type="molecule type" value="Genomic_DNA"/>
</dbReference>
<reference evidence="1 2" key="1">
    <citation type="submission" date="2017-06" db="EMBL/GenBank/DDBJ databases">
        <title>the draft geome sequence of Illustriluteabacillus marina B3227.</title>
        <authorList>
            <person name="He R.-H."/>
            <person name="Du Z.-J."/>
        </authorList>
    </citation>
    <scope>NUCLEOTIDE SEQUENCE [LARGE SCALE GENOMIC DNA]</scope>
    <source>
        <strain evidence="1 2">B3227</strain>
    </source>
</reference>
<accession>A0A2I0QTD2</accession>
<sequence>MDYLVKYGDVKHIVPTTKLTLDALPFTAKVPEYFPFNERHDAFKTSGINYFKREGKIESDLRLDNRSDPNERIEMIFGNFPHKDYDLSKNKNIDNKTKGYYTETENYSTIYFVDQGIYYRIDYVNKEKLHKERKEELEKIFNSLTEYQKVLNYKY</sequence>
<proteinExistence type="predicted"/>
<organism evidence="1 2">
    <name type="scientific">Halalkalibacillus sediminis</name>
    <dbReference type="NCBI Taxonomy" id="2018042"/>
    <lineage>
        <taxon>Bacteria</taxon>
        <taxon>Bacillati</taxon>
        <taxon>Bacillota</taxon>
        <taxon>Bacilli</taxon>
        <taxon>Bacillales</taxon>
        <taxon>Bacillaceae</taxon>
        <taxon>Halalkalibacillus</taxon>
    </lineage>
</organism>
<keyword evidence="2" id="KW-1185">Reference proteome</keyword>
<evidence type="ECO:0000313" key="2">
    <source>
        <dbReference type="Proteomes" id="UP000243524"/>
    </source>
</evidence>
<gene>
    <name evidence="1" type="ORF">CEY16_06420</name>
</gene>
<comment type="caution">
    <text evidence="1">The sequence shown here is derived from an EMBL/GenBank/DDBJ whole genome shotgun (WGS) entry which is preliminary data.</text>
</comment>
<evidence type="ECO:0000313" key="1">
    <source>
        <dbReference type="EMBL" id="PKR77569.1"/>
    </source>
</evidence>